<evidence type="ECO:0000256" key="7">
    <source>
        <dbReference type="ARBA" id="ARBA00023136"/>
    </source>
</evidence>
<evidence type="ECO:0000256" key="1">
    <source>
        <dbReference type="ARBA" id="ARBA00003475"/>
    </source>
</evidence>
<dbReference type="Pfam" id="PF07291">
    <property type="entry name" value="MauE"/>
    <property type="match status" value="1"/>
</dbReference>
<comment type="caution">
    <text evidence="10">The sequence shown here is derived from an EMBL/GenBank/DDBJ whole genome shotgun (WGS) entry which is preliminary data.</text>
</comment>
<keyword evidence="5 8" id="KW-0812">Transmembrane</keyword>
<evidence type="ECO:0000256" key="2">
    <source>
        <dbReference type="ARBA" id="ARBA00004141"/>
    </source>
</evidence>
<evidence type="ECO:0000256" key="8">
    <source>
        <dbReference type="SAM" id="Phobius"/>
    </source>
</evidence>
<feature type="transmembrane region" description="Helical" evidence="8">
    <location>
        <begin position="45"/>
        <end position="65"/>
    </location>
</feature>
<dbReference type="InterPro" id="IPR009908">
    <property type="entry name" value="Methylamine_util_MauE"/>
</dbReference>
<evidence type="ECO:0000256" key="3">
    <source>
        <dbReference type="ARBA" id="ARBA00004856"/>
    </source>
</evidence>
<evidence type="ECO:0000313" key="11">
    <source>
        <dbReference type="Proteomes" id="UP001156664"/>
    </source>
</evidence>
<dbReference type="EMBL" id="BSOJ01000007">
    <property type="protein sequence ID" value="GLR25703.1"/>
    <property type="molecule type" value="Genomic_DNA"/>
</dbReference>
<evidence type="ECO:0000256" key="5">
    <source>
        <dbReference type="ARBA" id="ARBA00022692"/>
    </source>
</evidence>
<protein>
    <recommendedName>
        <fullName evidence="4">Methylamine utilization protein MauE</fullName>
    </recommendedName>
</protein>
<evidence type="ECO:0000256" key="4">
    <source>
        <dbReference type="ARBA" id="ARBA00019078"/>
    </source>
</evidence>
<evidence type="ECO:0000256" key="6">
    <source>
        <dbReference type="ARBA" id="ARBA00022989"/>
    </source>
</evidence>
<evidence type="ECO:0000259" key="9">
    <source>
        <dbReference type="Pfam" id="PF07291"/>
    </source>
</evidence>
<keyword evidence="7 8" id="KW-0472">Membrane</keyword>
<feature type="domain" description="Methylamine utilisation protein MauE" evidence="9">
    <location>
        <begin position="3"/>
        <end position="129"/>
    </location>
</feature>
<dbReference type="Proteomes" id="UP001156664">
    <property type="component" value="Unassembled WGS sequence"/>
</dbReference>
<keyword evidence="6 8" id="KW-1133">Transmembrane helix</keyword>
<comment type="pathway">
    <text evidence="3">One-carbon metabolism; methylamine degradation.</text>
</comment>
<evidence type="ECO:0000313" key="10">
    <source>
        <dbReference type="EMBL" id="GLR25703.1"/>
    </source>
</evidence>
<sequence>MRRAFVLTARVFFIALMLASATGKLLNMPGFYDIVRNYHMVPEPLLIPSAWALTLFELALGLTLVSAAWRRVVWCLVPLHLFYLAGLSQALLRGLHLSNCGCFGVYWARPLTPYSIVEDLVLLSLAVLFYRLSRSPMNHGQTA</sequence>
<gene>
    <name evidence="10" type="ORF">GCM10007875_07910</name>
</gene>
<reference evidence="11" key="1">
    <citation type="journal article" date="2019" name="Int. J. Syst. Evol. Microbiol.">
        <title>The Global Catalogue of Microorganisms (GCM) 10K type strain sequencing project: providing services to taxonomists for standard genome sequencing and annotation.</title>
        <authorList>
            <consortium name="The Broad Institute Genomics Platform"/>
            <consortium name="The Broad Institute Genome Sequencing Center for Infectious Disease"/>
            <person name="Wu L."/>
            <person name="Ma J."/>
        </authorList>
    </citation>
    <scope>NUCLEOTIDE SEQUENCE [LARGE SCALE GENOMIC DNA]</scope>
    <source>
        <strain evidence="11">NBRC 105857</strain>
    </source>
</reference>
<name>A0ABQ5YM91_9BURK</name>
<comment type="subcellular location">
    <subcellularLocation>
        <location evidence="2">Membrane</location>
        <topology evidence="2">Multi-pass membrane protein</topology>
    </subcellularLocation>
</comment>
<feature type="transmembrane region" description="Helical" evidence="8">
    <location>
        <begin position="111"/>
        <end position="130"/>
    </location>
</feature>
<organism evidence="10 11">
    <name type="scientific">Limnobacter litoralis</name>
    <dbReference type="NCBI Taxonomy" id="481366"/>
    <lineage>
        <taxon>Bacteria</taxon>
        <taxon>Pseudomonadati</taxon>
        <taxon>Pseudomonadota</taxon>
        <taxon>Betaproteobacteria</taxon>
        <taxon>Burkholderiales</taxon>
        <taxon>Burkholderiaceae</taxon>
        <taxon>Limnobacter</taxon>
    </lineage>
</organism>
<comment type="function">
    <text evidence="1">May be specifically involved in the processing, transport, and/or maturation of the MADH beta-subunit.</text>
</comment>
<feature type="transmembrane region" description="Helical" evidence="8">
    <location>
        <begin position="72"/>
        <end position="91"/>
    </location>
</feature>
<keyword evidence="11" id="KW-1185">Reference proteome</keyword>
<dbReference type="RefSeq" id="WP_284280133.1">
    <property type="nucleotide sequence ID" value="NZ_BSOJ01000007.1"/>
</dbReference>
<proteinExistence type="predicted"/>
<accession>A0ABQ5YM91</accession>